<organism evidence="5 6">
    <name type="scientific">Zymoseptoria brevis</name>
    <dbReference type="NCBI Taxonomy" id="1047168"/>
    <lineage>
        <taxon>Eukaryota</taxon>
        <taxon>Fungi</taxon>
        <taxon>Dikarya</taxon>
        <taxon>Ascomycota</taxon>
        <taxon>Pezizomycotina</taxon>
        <taxon>Dothideomycetes</taxon>
        <taxon>Dothideomycetidae</taxon>
        <taxon>Mycosphaerellales</taxon>
        <taxon>Mycosphaerellaceae</taxon>
        <taxon>Zymoseptoria</taxon>
    </lineage>
</organism>
<comment type="caution">
    <text evidence="5">The sequence shown here is derived from an EMBL/GenBank/DDBJ whole genome shotgun (WGS) entry which is preliminary data.</text>
</comment>
<dbReference type="CDD" id="cd05120">
    <property type="entry name" value="APH_ChoK_like"/>
    <property type="match status" value="1"/>
</dbReference>
<dbReference type="EMBL" id="LAFY01004085">
    <property type="protein sequence ID" value="KJX95254.1"/>
    <property type="molecule type" value="Genomic_DNA"/>
</dbReference>
<sequence>MLAVRLWLGSKIFGPVGIVGVRVAPKRMIKWNCEEPELEALRYAAANTSIPIPRLYRAHSYRGHLALEMEFFPGCDILQVCWRKYSQEQKAAIVDEVSGYIAQLRQLEPSHLERISSTDGGPCRDIRIGSVRRFGPFDDSLAFHQCVRGGVPEEHAQKFFGDEVMRVHRREYNIRFTHGDLSAQNILVRGGKVVAIIDWECAGWYPEYWEYTKAHYNSVYLPEFYEMLRQKIERYDDELKAERILWDRMDQPLDEVRA</sequence>
<dbReference type="PROSITE" id="PS00109">
    <property type="entry name" value="PROTEIN_KINASE_TYR"/>
    <property type="match status" value="1"/>
</dbReference>
<dbReference type="STRING" id="1047168.A0A0F4GD35"/>
<dbReference type="InterPro" id="IPR051678">
    <property type="entry name" value="AGP_Transferase"/>
</dbReference>
<evidence type="ECO:0000256" key="2">
    <source>
        <dbReference type="ARBA" id="ARBA00047899"/>
    </source>
</evidence>
<protein>
    <recommendedName>
        <fullName evidence="1">non-specific serine/threonine protein kinase</fullName>
        <ecNumber evidence="1">2.7.11.1</ecNumber>
    </recommendedName>
</protein>
<evidence type="ECO:0000313" key="6">
    <source>
        <dbReference type="Proteomes" id="UP000033647"/>
    </source>
</evidence>
<proteinExistence type="predicted"/>
<evidence type="ECO:0000256" key="3">
    <source>
        <dbReference type="ARBA" id="ARBA00048679"/>
    </source>
</evidence>
<keyword evidence="5" id="KW-0418">Kinase</keyword>
<dbReference type="InterPro" id="IPR002575">
    <property type="entry name" value="Aminoglycoside_PTrfase"/>
</dbReference>
<evidence type="ECO:0000256" key="1">
    <source>
        <dbReference type="ARBA" id="ARBA00012513"/>
    </source>
</evidence>
<feature type="domain" description="Aminoglycoside phosphotransferase" evidence="4">
    <location>
        <begin position="36"/>
        <end position="230"/>
    </location>
</feature>
<dbReference type="Gene3D" id="3.90.1200.10">
    <property type="match status" value="1"/>
</dbReference>
<dbReference type="SUPFAM" id="SSF56112">
    <property type="entry name" value="Protein kinase-like (PK-like)"/>
    <property type="match status" value="1"/>
</dbReference>
<reference evidence="5 6" key="1">
    <citation type="submission" date="2015-03" db="EMBL/GenBank/DDBJ databases">
        <title>RNA-seq based gene annotation and comparative genomics of four Zymoseptoria species reveal species-specific pathogenicity related genes and transposable element activity.</title>
        <authorList>
            <person name="Grandaubert J."/>
            <person name="Bhattacharyya A."/>
            <person name="Stukenbrock E.H."/>
        </authorList>
    </citation>
    <scope>NUCLEOTIDE SEQUENCE [LARGE SCALE GENOMIC DNA]</scope>
    <source>
        <strain evidence="5 6">Zb18110</strain>
    </source>
</reference>
<dbReference type="GO" id="GO:0004674">
    <property type="term" value="F:protein serine/threonine kinase activity"/>
    <property type="evidence" value="ECO:0007669"/>
    <property type="project" value="UniProtKB-EC"/>
</dbReference>
<name>A0A0F4GD35_9PEZI</name>
<dbReference type="PANTHER" id="PTHR21310:SF55">
    <property type="entry name" value="AMINOGLYCOSIDE PHOSPHOTRANSFERASE DOMAIN-CONTAINING PROTEIN"/>
    <property type="match status" value="1"/>
</dbReference>
<dbReference type="AlphaFoldDB" id="A0A0F4GD35"/>
<comment type="catalytic activity">
    <reaction evidence="2">
        <text>L-threonyl-[protein] + ATP = O-phospho-L-threonyl-[protein] + ADP + H(+)</text>
        <dbReference type="Rhea" id="RHEA:46608"/>
        <dbReference type="Rhea" id="RHEA-COMP:11060"/>
        <dbReference type="Rhea" id="RHEA-COMP:11605"/>
        <dbReference type="ChEBI" id="CHEBI:15378"/>
        <dbReference type="ChEBI" id="CHEBI:30013"/>
        <dbReference type="ChEBI" id="CHEBI:30616"/>
        <dbReference type="ChEBI" id="CHEBI:61977"/>
        <dbReference type="ChEBI" id="CHEBI:456216"/>
        <dbReference type="EC" id="2.7.11.1"/>
    </reaction>
</comment>
<dbReference type="InterPro" id="IPR008266">
    <property type="entry name" value="Tyr_kinase_AS"/>
</dbReference>
<dbReference type="InterPro" id="IPR011009">
    <property type="entry name" value="Kinase-like_dom_sf"/>
</dbReference>
<evidence type="ECO:0000313" key="5">
    <source>
        <dbReference type="EMBL" id="KJX95254.1"/>
    </source>
</evidence>
<dbReference type="OrthoDB" id="2906425at2759"/>
<comment type="catalytic activity">
    <reaction evidence="3">
        <text>L-seryl-[protein] + ATP = O-phospho-L-seryl-[protein] + ADP + H(+)</text>
        <dbReference type="Rhea" id="RHEA:17989"/>
        <dbReference type="Rhea" id="RHEA-COMP:9863"/>
        <dbReference type="Rhea" id="RHEA-COMP:11604"/>
        <dbReference type="ChEBI" id="CHEBI:15378"/>
        <dbReference type="ChEBI" id="CHEBI:29999"/>
        <dbReference type="ChEBI" id="CHEBI:30616"/>
        <dbReference type="ChEBI" id="CHEBI:83421"/>
        <dbReference type="ChEBI" id="CHEBI:456216"/>
        <dbReference type="EC" id="2.7.11.1"/>
    </reaction>
</comment>
<evidence type="ECO:0000259" key="4">
    <source>
        <dbReference type="Pfam" id="PF01636"/>
    </source>
</evidence>
<dbReference type="PANTHER" id="PTHR21310">
    <property type="entry name" value="AMINOGLYCOSIDE PHOSPHOTRANSFERASE-RELATED-RELATED"/>
    <property type="match status" value="1"/>
</dbReference>
<dbReference type="Pfam" id="PF01636">
    <property type="entry name" value="APH"/>
    <property type="match status" value="1"/>
</dbReference>
<keyword evidence="5" id="KW-0808">Transferase</keyword>
<keyword evidence="6" id="KW-1185">Reference proteome</keyword>
<gene>
    <name evidence="5" type="ORF">TI39_contig4125g00005</name>
</gene>
<dbReference type="EC" id="2.7.11.1" evidence="1"/>
<dbReference type="Proteomes" id="UP000033647">
    <property type="component" value="Unassembled WGS sequence"/>
</dbReference>
<accession>A0A0F4GD35</accession>